<dbReference type="Pfam" id="PF05401">
    <property type="entry name" value="NodS"/>
    <property type="match status" value="1"/>
</dbReference>
<sequence>MSAAVAPAVAFRHDDAGTPEPDWLLDPRWSGVAAVDVDVLPALFDDVVVASAHPDDETLAVGGLVALAHRAGLAVRVLVVTDGAASHPDASTWTPAALSAVRRAEVEAAVEELAPGAPVDRLDVPDGAVAENERAVVDALAARCGPRSLLVAPTDVDGHPDHDALGRAAREVGRRTGATVAHYPLWLWHWGGPDDLGWSAVHAVELDRAALDAKAAAVSAHASQHGPLGPGPGDGPVVTGPVLRRASRLVEVLLARPGDLPVRPSRTADHVGAPFDAMYGSDDDPWAFDGSFYESRKRDLALAALLRPRYERVLEIGCADGVLTERLVERADSVVAVDVSARALDLAAGRDLEGVEWRRGRAPDAVDGGPFDLVVLSEVGYFLTPLELLATLRRCVDVLADDGELLFVHWRHPTNGVPLDGPAVHAQAAPVLARLPHRVHHDEVDLLLDLWGGGVLSPAEREGRA</sequence>
<dbReference type="GO" id="GO:0009312">
    <property type="term" value="P:oligosaccharide biosynthetic process"/>
    <property type="evidence" value="ECO:0007669"/>
    <property type="project" value="InterPro"/>
</dbReference>
<dbReference type="Gene3D" id="3.40.50.150">
    <property type="entry name" value="Vaccinia Virus protein VP39"/>
    <property type="match status" value="1"/>
</dbReference>
<evidence type="ECO:0000256" key="4">
    <source>
        <dbReference type="ARBA" id="ARBA00022833"/>
    </source>
</evidence>
<proteinExistence type="predicted"/>
<keyword evidence="4" id="KW-0862">Zinc</keyword>
<dbReference type="Pfam" id="PF02585">
    <property type="entry name" value="PIG-L"/>
    <property type="match status" value="1"/>
</dbReference>
<dbReference type="InterPro" id="IPR008715">
    <property type="entry name" value="SAM-MeTfrase_NodS-like"/>
</dbReference>
<keyword evidence="1" id="KW-0489">Methyltransferase</keyword>
<comment type="caution">
    <text evidence="5">The sequence shown here is derived from an EMBL/GenBank/DDBJ whole genome shotgun (WGS) entry which is preliminary data.</text>
</comment>
<dbReference type="GO" id="GO:0008757">
    <property type="term" value="F:S-adenosylmethionine-dependent methyltransferase activity"/>
    <property type="evidence" value="ECO:0007669"/>
    <property type="project" value="InterPro"/>
</dbReference>
<dbReference type="Proteomes" id="UP000677016">
    <property type="component" value="Unassembled WGS sequence"/>
</dbReference>
<dbReference type="InterPro" id="IPR024078">
    <property type="entry name" value="LmbE-like_dom_sf"/>
</dbReference>
<evidence type="ECO:0000256" key="2">
    <source>
        <dbReference type="ARBA" id="ARBA00022679"/>
    </source>
</evidence>
<organism evidence="5 6">
    <name type="scientific">Phycicoccus avicenniae</name>
    <dbReference type="NCBI Taxonomy" id="2828860"/>
    <lineage>
        <taxon>Bacteria</taxon>
        <taxon>Bacillati</taxon>
        <taxon>Actinomycetota</taxon>
        <taxon>Actinomycetes</taxon>
        <taxon>Micrococcales</taxon>
        <taxon>Intrasporangiaceae</taxon>
        <taxon>Phycicoccus</taxon>
    </lineage>
</organism>
<dbReference type="Gene3D" id="3.40.50.10320">
    <property type="entry name" value="LmbE-like"/>
    <property type="match status" value="1"/>
</dbReference>
<dbReference type="InterPro" id="IPR003737">
    <property type="entry name" value="GlcNAc_PI_deacetylase-related"/>
</dbReference>
<keyword evidence="6" id="KW-1185">Reference proteome</keyword>
<dbReference type="SUPFAM" id="SSF53335">
    <property type="entry name" value="S-adenosyl-L-methionine-dependent methyltransferases"/>
    <property type="match status" value="1"/>
</dbReference>
<dbReference type="GO" id="GO:0032259">
    <property type="term" value="P:methylation"/>
    <property type="evidence" value="ECO:0007669"/>
    <property type="project" value="UniProtKB-KW"/>
</dbReference>
<keyword evidence="3" id="KW-0949">S-adenosyl-L-methionine</keyword>
<dbReference type="InterPro" id="IPR029063">
    <property type="entry name" value="SAM-dependent_MTases_sf"/>
</dbReference>
<protein>
    <submittedName>
        <fullName evidence="5">PIG-L family deacetylase</fullName>
    </submittedName>
</protein>
<evidence type="ECO:0000256" key="3">
    <source>
        <dbReference type="ARBA" id="ARBA00022691"/>
    </source>
</evidence>
<reference evidence="5" key="1">
    <citation type="submission" date="2021-04" db="EMBL/GenBank/DDBJ databases">
        <title>Phycicoccus avicenniae sp. nov., a novel endophytic actinomycetes isolated from branch of Avicennia mariana.</title>
        <authorList>
            <person name="Tuo L."/>
        </authorList>
    </citation>
    <scope>NUCLEOTIDE SEQUENCE</scope>
    <source>
        <strain evidence="5">BSK3Z-2</strain>
    </source>
</reference>
<dbReference type="RefSeq" id="WP_211600958.1">
    <property type="nucleotide sequence ID" value="NZ_JAGSNF010000001.1"/>
</dbReference>
<evidence type="ECO:0000256" key="1">
    <source>
        <dbReference type="ARBA" id="ARBA00022603"/>
    </source>
</evidence>
<gene>
    <name evidence="5" type="ORF">KC207_00575</name>
</gene>
<dbReference type="SUPFAM" id="SSF102588">
    <property type="entry name" value="LmbE-like"/>
    <property type="match status" value="1"/>
</dbReference>
<dbReference type="AlphaFoldDB" id="A0A941D469"/>
<dbReference type="PANTHER" id="PTHR43464">
    <property type="entry name" value="METHYLTRANSFERASE"/>
    <property type="match status" value="1"/>
</dbReference>
<dbReference type="GO" id="GO:0016137">
    <property type="term" value="P:glycoside metabolic process"/>
    <property type="evidence" value="ECO:0007669"/>
    <property type="project" value="UniProtKB-ARBA"/>
</dbReference>
<dbReference type="PANTHER" id="PTHR43464:SF19">
    <property type="entry name" value="UBIQUINONE BIOSYNTHESIS O-METHYLTRANSFERASE, MITOCHONDRIAL"/>
    <property type="match status" value="1"/>
</dbReference>
<dbReference type="EMBL" id="JAGSNF010000001">
    <property type="protein sequence ID" value="MBR7741789.1"/>
    <property type="molecule type" value="Genomic_DNA"/>
</dbReference>
<keyword evidence="2" id="KW-0808">Transferase</keyword>
<accession>A0A941D469</accession>
<dbReference type="CDD" id="cd02440">
    <property type="entry name" value="AdoMet_MTases"/>
    <property type="match status" value="1"/>
</dbReference>
<evidence type="ECO:0000313" key="6">
    <source>
        <dbReference type="Proteomes" id="UP000677016"/>
    </source>
</evidence>
<name>A0A941D469_9MICO</name>
<evidence type="ECO:0000313" key="5">
    <source>
        <dbReference type="EMBL" id="MBR7741789.1"/>
    </source>
</evidence>